<organism evidence="1 2">
    <name type="scientific">Vanrija pseudolonga</name>
    <dbReference type="NCBI Taxonomy" id="143232"/>
    <lineage>
        <taxon>Eukaryota</taxon>
        <taxon>Fungi</taxon>
        <taxon>Dikarya</taxon>
        <taxon>Basidiomycota</taxon>
        <taxon>Agaricomycotina</taxon>
        <taxon>Tremellomycetes</taxon>
        <taxon>Trichosporonales</taxon>
        <taxon>Trichosporonaceae</taxon>
        <taxon>Vanrija</taxon>
    </lineage>
</organism>
<accession>A0AAF1BU08</accession>
<dbReference type="EMBL" id="CP086720">
    <property type="protein sequence ID" value="WOO85453.1"/>
    <property type="molecule type" value="Genomic_DNA"/>
</dbReference>
<dbReference type="GeneID" id="87812116"/>
<proteinExistence type="predicted"/>
<evidence type="ECO:0000313" key="1">
    <source>
        <dbReference type="EMBL" id="WOO85453.1"/>
    </source>
</evidence>
<protein>
    <submittedName>
        <fullName evidence="1">Uncharacterized protein</fullName>
    </submittedName>
</protein>
<evidence type="ECO:0000313" key="2">
    <source>
        <dbReference type="Proteomes" id="UP000827549"/>
    </source>
</evidence>
<dbReference type="RefSeq" id="XP_062631479.1">
    <property type="nucleotide sequence ID" value="XM_062775495.1"/>
</dbReference>
<dbReference type="Proteomes" id="UP000827549">
    <property type="component" value="Chromosome 7"/>
</dbReference>
<gene>
    <name evidence="1" type="ORF">LOC62_07G008952</name>
</gene>
<dbReference type="AlphaFoldDB" id="A0AAF1BU08"/>
<reference evidence="1" key="1">
    <citation type="submission" date="2023-10" db="EMBL/GenBank/DDBJ databases">
        <authorList>
            <person name="Noh H."/>
        </authorList>
    </citation>
    <scope>NUCLEOTIDE SEQUENCE</scope>
    <source>
        <strain evidence="1">DUCC4014</strain>
    </source>
</reference>
<sequence length="539" mass="59372">MDYTAYPHILDAVLAHSDWQTLQAMRLTSKTLNDKVCKLIYRHVVIKDDWHPAQLVVREAYFHRPLFALDRDSGSVRPSPRYQGEDIGPRVSAEDGLERLRKYTRIYTGDWEHSRGLAWNAIQPALAHAEVVREQLSAVVPKPLPYRQATVFLSLNTREPLPGSVHGRHFVFTHGLQPPGQMVVVVSNRQDRRRFGHQHPCCPKLEALCHTMDGLMGGFSISITSVVLIRNDSSLPPAPYWDTFITQVQSTGNARINSGDVPNATPITFLHTTPDEYQAATGMSDSELHMLLTLPNVKMPVPPVWAVPGGYTRPLDPYHHKPLIILDRKVPASQRLHVAEDDERNTPSATPVWKQALERLIKHTRILDFQQVTPSSDRSYLAHWRTALEPLVAKVNIRREVSVGSPFASLPPHAQHQQSLMLYIRTGDLTTGEFATSHYTTTRLVTRGPCKTHAREKPSRLGGAAGLDGRRRVAVVTGAVGVLGRSANAAGAAARGRGLMVLARAVALHLLPAAPVAAPALDVLPALVVLIVGSGGVQV</sequence>
<name>A0AAF1BU08_9TREE</name>
<keyword evidence="2" id="KW-1185">Reference proteome</keyword>